<evidence type="ECO:0000256" key="12">
    <source>
        <dbReference type="ARBA" id="ARBA00034249"/>
    </source>
</evidence>
<keyword evidence="11" id="KW-0325">Glycoprotein</keyword>
<keyword evidence="3 15" id="KW-0328">Glycosyltransferase</keyword>
<dbReference type="CDD" id="cd19952">
    <property type="entry name" value="GT29"/>
    <property type="match status" value="1"/>
</dbReference>
<dbReference type="GO" id="GO:0003835">
    <property type="term" value="F:beta-galactoside alpha-2,6-sialyltransferase activity"/>
    <property type="evidence" value="ECO:0007669"/>
    <property type="project" value="UniProtKB-EC"/>
</dbReference>
<evidence type="ECO:0000256" key="5">
    <source>
        <dbReference type="ARBA" id="ARBA00022692"/>
    </source>
</evidence>
<dbReference type="InterPro" id="IPR038578">
    <property type="entry name" value="GT29-like_sf"/>
</dbReference>
<evidence type="ECO:0000256" key="3">
    <source>
        <dbReference type="ARBA" id="ARBA00022676"/>
    </source>
</evidence>
<comment type="similarity">
    <text evidence="2">Belongs to the glycosyltransferase 29 family.</text>
</comment>
<feature type="disulfide bond" evidence="14">
    <location>
        <begin position="78"/>
        <end position="202"/>
    </location>
</feature>
<keyword evidence="10" id="KW-1015">Disulfide bond</keyword>
<keyword evidence="5" id="KW-0812">Transmembrane</keyword>
<evidence type="ECO:0000256" key="11">
    <source>
        <dbReference type="ARBA" id="ARBA00023180"/>
    </source>
</evidence>
<feature type="non-terminal residue" evidence="15">
    <location>
        <position position="1"/>
    </location>
</feature>
<dbReference type="InterPro" id="IPR012163">
    <property type="entry name" value="Sialyl_trans"/>
</dbReference>
<evidence type="ECO:0000256" key="9">
    <source>
        <dbReference type="ARBA" id="ARBA00023136"/>
    </source>
</evidence>
<protein>
    <recommendedName>
        <fullName evidence="13">beta-galactoside alpha-(2,6)-sialyltransferase</fullName>
        <ecNumber evidence="13">2.4.3.1</ecNumber>
    </recommendedName>
</protein>
<dbReference type="PIRSF" id="PIRSF005557">
    <property type="entry name" value="Sialyl_trans"/>
    <property type="match status" value="1"/>
</dbReference>
<name>A0A061SN44_9CHLO</name>
<evidence type="ECO:0000256" key="4">
    <source>
        <dbReference type="ARBA" id="ARBA00022679"/>
    </source>
</evidence>
<dbReference type="EC" id="2.4.3.1" evidence="13"/>
<dbReference type="GO" id="GO:0032580">
    <property type="term" value="C:Golgi cisterna membrane"/>
    <property type="evidence" value="ECO:0007669"/>
    <property type="project" value="UniProtKB-SubCell"/>
</dbReference>
<dbReference type="InterPro" id="IPR001675">
    <property type="entry name" value="Glyco_trans_29"/>
</dbReference>
<organism evidence="15">
    <name type="scientific">Tetraselmis sp. GSL018</name>
    <dbReference type="NCBI Taxonomy" id="582737"/>
    <lineage>
        <taxon>Eukaryota</taxon>
        <taxon>Viridiplantae</taxon>
        <taxon>Chlorophyta</taxon>
        <taxon>core chlorophytes</taxon>
        <taxon>Chlorodendrophyceae</taxon>
        <taxon>Chlorodendrales</taxon>
        <taxon>Chlorodendraceae</taxon>
        <taxon>Tetraselmis</taxon>
    </lineage>
</organism>
<dbReference type="PANTHER" id="PTHR46059:SF1">
    <property type="entry name" value="BETA-GALACTOSIDE ALPHA-2,6-SIALYLTRANSFERASE"/>
    <property type="match status" value="1"/>
</dbReference>
<keyword evidence="8" id="KW-0333">Golgi apparatus</keyword>
<gene>
    <name evidence="15" type="primary">SIAT4B</name>
    <name evidence="15" type="ORF">TSPGSL018_1767</name>
</gene>
<evidence type="ECO:0000256" key="7">
    <source>
        <dbReference type="ARBA" id="ARBA00022989"/>
    </source>
</evidence>
<dbReference type="AlphaFoldDB" id="A0A061SN44"/>
<dbReference type="EMBL" id="GBEZ01000809">
    <property type="protein sequence ID" value="JAC84106.1"/>
    <property type="molecule type" value="Transcribed_RNA"/>
</dbReference>
<accession>A0A061SN44</accession>
<evidence type="ECO:0000256" key="6">
    <source>
        <dbReference type="ARBA" id="ARBA00022968"/>
    </source>
</evidence>
<reference evidence="15" key="1">
    <citation type="submission" date="2014-05" db="EMBL/GenBank/DDBJ databases">
        <title>The transcriptome of the halophilic microalga Tetraselmis sp. GSL018 isolated from the Great Salt Lake, Utah.</title>
        <authorList>
            <person name="Jinkerson R.E."/>
            <person name="D'Adamo S."/>
            <person name="Posewitz M.C."/>
        </authorList>
    </citation>
    <scope>NUCLEOTIDE SEQUENCE</scope>
    <source>
        <strain evidence="15">GSL018</strain>
    </source>
</reference>
<evidence type="ECO:0000256" key="10">
    <source>
        <dbReference type="ARBA" id="ARBA00023157"/>
    </source>
</evidence>
<keyword evidence="7" id="KW-1133">Transmembrane helix</keyword>
<evidence type="ECO:0000256" key="8">
    <source>
        <dbReference type="ARBA" id="ARBA00023034"/>
    </source>
</evidence>
<keyword evidence="9" id="KW-0472">Membrane</keyword>
<comment type="subcellular location">
    <subcellularLocation>
        <location evidence="1">Golgi apparatus</location>
        <location evidence="1">Golgi stack membrane</location>
        <topology evidence="1">Single-pass type II membrane protein</topology>
    </subcellularLocation>
</comment>
<sequence length="269" mass="30857">QVAAIAFRKQVKSLLAAPVPITLDKASLRKPTDFSCGETHVVEFKSYHNLKSVNKLKDMLPETDLFEASRSGRIFRNCAVVGNSGSLLETHYGQEIDAHDIIIRFNQGITEGYREFVGSRTTFRVLNGPFSAPKDPGEITLSTVRDKGIKRWVSDLREHPERNTTAYVFDPEFLCYSWQWVRNQGHKPSSGLVGIIFALKTCRRVHAYGFQSKNYFSSTARPHYFDWERPAKGREKVHPFQREMALFKQLEKLGFLKVRHSDRPNDAKH</sequence>
<evidence type="ECO:0000256" key="2">
    <source>
        <dbReference type="ARBA" id="ARBA00006003"/>
    </source>
</evidence>
<evidence type="ECO:0000256" key="14">
    <source>
        <dbReference type="PIRSR" id="PIRSR005557-2"/>
    </source>
</evidence>
<keyword evidence="4 15" id="KW-0808">Transferase</keyword>
<evidence type="ECO:0000313" key="15">
    <source>
        <dbReference type="EMBL" id="JAC84106.1"/>
    </source>
</evidence>
<proteinExistence type="inferred from homology"/>
<dbReference type="Pfam" id="PF00777">
    <property type="entry name" value="Glyco_transf_29"/>
    <property type="match status" value="2"/>
</dbReference>
<dbReference type="Gene3D" id="3.90.1480.20">
    <property type="entry name" value="Glycosyl transferase family 29"/>
    <property type="match status" value="1"/>
</dbReference>
<keyword evidence="6" id="KW-0735">Signal-anchor</keyword>
<comment type="catalytic activity">
    <reaction evidence="12">
        <text>a beta-D-galactoside + CMP-N-acetyl-beta-neuraminate = an N-acetyl-alpha-neuraminyl-(2-&gt;6)-beta-D-galactosyl derivative + CMP + H(+)</text>
        <dbReference type="Rhea" id="RHEA:52104"/>
        <dbReference type="ChEBI" id="CHEBI:15378"/>
        <dbReference type="ChEBI" id="CHEBI:28034"/>
        <dbReference type="ChEBI" id="CHEBI:57812"/>
        <dbReference type="ChEBI" id="CHEBI:60377"/>
        <dbReference type="ChEBI" id="CHEBI:136398"/>
        <dbReference type="EC" id="2.4.3.1"/>
    </reaction>
</comment>
<dbReference type="PANTHER" id="PTHR46059">
    <property type="entry name" value="BETA-GALACTOSIDE ALPHA-2,6-SIALYLTRANSFERASE"/>
    <property type="match status" value="1"/>
</dbReference>
<evidence type="ECO:0000256" key="13">
    <source>
        <dbReference type="ARBA" id="ARBA00034329"/>
    </source>
</evidence>
<evidence type="ECO:0000256" key="1">
    <source>
        <dbReference type="ARBA" id="ARBA00004447"/>
    </source>
</evidence>